<dbReference type="InterPro" id="IPR029056">
    <property type="entry name" value="Ribokinase-like"/>
</dbReference>
<dbReference type="GO" id="GO:0016301">
    <property type="term" value="F:kinase activity"/>
    <property type="evidence" value="ECO:0007669"/>
    <property type="project" value="UniProtKB-KW"/>
</dbReference>
<feature type="domain" description="Carbohydrate kinase PfkB" evidence="3">
    <location>
        <begin position="12"/>
        <end position="296"/>
    </location>
</feature>
<sequence>MSDKAQSNPLYIVGNVNIDLIMGPLDSWPQRGTEVLLPSNTWRVGGSAGNSALAAEALGIPYRLIANKSDDIFGDWLAGHFANSQSWPTTQQSTSVTVGITHNDHERTFLTGQGNVEQLSINDVLSQLPEQSHGHEIVLLSGAFLTLNLLSHYQQLIQTLKNRQFKIALDCGWPPQGWQAVRPMVQKWLPWVDFLLLNELEVLELSAQKNIERGAQLLHSWLPQLAHLVIKQGAQGASCYSNGQLYHCRTASVNVVDTVGAGDIFNTGYLASINESHSVDRALQWATTLASSAISTHPRHILSRSQLISDSKSGEKVYG</sequence>
<evidence type="ECO:0000256" key="2">
    <source>
        <dbReference type="ARBA" id="ARBA00022777"/>
    </source>
</evidence>
<keyword evidence="2 4" id="KW-0418">Kinase</keyword>
<dbReference type="AlphaFoldDB" id="A0A4R1J8A6"/>
<dbReference type="SUPFAM" id="SSF53613">
    <property type="entry name" value="Ribokinase-like"/>
    <property type="match status" value="1"/>
</dbReference>
<reference evidence="4 5" key="1">
    <citation type="submission" date="2019-03" db="EMBL/GenBank/DDBJ databases">
        <title>Genomic Encyclopedia of Type Strains, Phase IV (KMG-IV): sequencing the most valuable type-strain genomes for metagenomic binning, comparative biology and taxonomic classification.</title>
        <authorList>
            <person name="Goeker M."/>
        </authorList>
    </citation>
    <scope>NUCLEOTIDE SEQUENCE [LARGE SCALE GENOMIC DNA]</scope>
    <source>
        <strain evidence="4 5">DSM 18577</strain>
    </source>
</reference>
<comment type="caution">
    <text evidence="4">The sequence shown here is derived from an EMBL/GenBank/DDBJ whole genome shotgun (WGS) entry which is preliminary data.</text>
</comment>
<dbReference type="Pfam" id="PF00294">
    <property type="entry name" value="PfkB"/>
    <property type="match status" value="1"/>
</dbReference>
<proteinExistence type="predicted"/>
<keyword evidence="5" id="KW-1185">Reference proteome</keyword>
<dbReference type="GO" id="GO:0005829">
    <property type="term" value="C:cytosol"/>
    <property type="evidence" value="ECO:0007669"/>
    <property type="project" value="TreeGrafter"/>
</dbReference>
<keyword evidence="1" id="KW-0808">Transferase</keyword>
<accession>A0A4R1J8A6</accession>
<name>A0A4R1J8A6_9GAMM</name>
<protein>
    <submittedName>
        <fullName evidence="4">Sugar/nucleoside kinase (Ribokinase family)</fullName>
    </submittedName>
</protein>
<evidence type="ECO:0000313" key="5">
    <source>
        <dbReference type="Proteomes" id="UP000295565"/>
    </source>
</evidence>
<gene>
    <name evidence="4" type="ORF">EV690_3276</name>
</gene>
<dbReference type="OrthoDB" id="9792663at2"/>
<evidence type="ECO:0000256" key="1">
    <source>
        <dbReference type="ARBA" id="ARBA00022679"/>
    </source>
</evidence>
<dbReference type="RefSeq" id="WP_131914022.1">
    <property type="nucleotide sequence ID" value="NZ_OU594967.1"/>
</dbReference>
<dbReference type="InterPro" id="IPR011611">
    <property type="entry name" value="PfkB_dom"/>
</dbReference>
<evidence type="ECO:0000259" key="3">
    <source>
        <dbReference type="Pfam" id="PF00294"/>
    </source>
</evidence>
<dbReference type="PANTHER" id="PTHR10584:SF166">
    <property type="entry name" value="RIBOKINASE"/>
    <property type="match status" value="1"/>
</dbReference>
<organism evidence="4 5">
    <name type="scientific">Celerinatantimonas diazotrophica</name>
    <dbReference type="NCBI Taxonomy" id="412034"/>
    <lineage>
        <taxon>Bacteria</taxon>
        <taxon>Pseudomonadati</taxon>
        <taxon>Pseudomonadota</taxon>
        <taxon>Gammaproteobacteria</taxon>
        <taxon>Celerinatantimonadaceae</taxon>
        <taxon>Celerinatantimonas</taxon>
    </lineage>
</organism>
<dbReference type="Gene3D" id="3.40.1190.20">
    <property type="match status" value="1"/>
</dbReference>
<dbReference type="Proteomes" id="UP000295565">
    <property type="component" value="Unassembled WGS sequence"/>
</dbReference>
<evidence type="ECO:0000313" key="4">
    <source>
        <dbReference type="EMBL" id="TCK46690.1"/>
    </source>
</evidence>
<dbReference type="EMBL" id="SMGD01000017">
    <property type="protein sequence ID" value="TCK46690.1"/>
    <property type="molecule type" value="Genomic_DNA"/>
</dbReference>
<dbReference type="PANTHER" id="PTHR10584">
    <property type="entry name" value="SUGAR KINASE"/>
    <property type="match status" value="1"/>
</dbReference>